<dbReference type="PANTHER" id="PTHR30050:SF8">
    <property type="entry name" value="PRIMOSOMAL PROTEIN DNAI"/>
    <property type="match status" value="1"/>
</dbReference>
<sequence>MESITDAVKKMEGYDQLRRQLDRIKQQVLQDPYVASFMEANPGINEVNLEKGLTKLYEYSKERHQCANCPGLERCPNLMQGYQPVLTAEKNQIDIFYEKCFLKKQDEKQKSMTALIKSYFIPKDILKASFDRLHSIDQDRKEAIGAAAEFVKKVAAGEECKGIYFYGKFGVGKTYLLGAIANRLAERQIPSLLVHTPEFLREMKNSLSDGSFNEKMELLKTVPVLMLDDIGAENMTNWVRDEIIGVILQYRMMERLPTLYSSNYDFSMLEEHFSYSQKGGLEEAKGKRIMERIRHLTVPIFIGGDKNFRSLQ</sequence>
<dbReference type="NCBIfam" id="NF006505">
    <property type="entry name" value="PRK08939.1"/>
    <property type="match status" value="1"/>
</dbReference>
<dbReference type="CDD" id="cd00009">
    <property type="entry name" value="AAA"/>
    <property type="match status" value="1"/>
</dbReference>
<dbReference type="RefSeq" id="WP_061972529.1">
    <property type="nucleotide sequence ID" value="NZ_CP126109.1"/>
</dbReference>
<dbReference type="EMBL" id="LNQN01000002">
    <property type="protein sequence ID" value="KSU83691.1"/>
    <property type="molecule type" value="Genomic_DNA"/>
</dbReference>
<feature type="domain" description="Primosomal DnaI N-terminal" evidence="2">
    <location>
        <begin position="1"/>
        <end position="97"/>
    </location>
</feature>
<evidence type="ECO:0000313" key="4">
    <source>
        <dbReference type="Proteomes" id="UP000054099"/>
    </source>
</evidence>
<reference evidence="3 4" key="1">
    <citation type="journal article" date="2014" name="Antonie Van Leeuwenhoek">
        <title>Fictibacillus enclensis sp. nov., isolated from marine sediment.</title>
        <authorList>
            <person name="Dastager S.G."/>
            <person name="Mawlankar R."/>
            <person name="Srinivasan K."/>
            <person name="Tang S.K."/>
            <person name="Lee J.C."/>
            <person name="Ramana V.V."/>
            <person name="Shouche Y.S."/>
        </authorList>
    </citation>
    <scope>NUCLEOTIDE SEQUENCE [LARGE SCALE GENOMIC DNA]</scope>
    <source>
        <strain evidence="3 4">NIO-1003</strain>
    </source>
</reference>
<feature type="domain" description="Chromosomal replication initiator protein DnaA ATPAse" evidence="1">
    <location>
        <begin position="146"/>
        <end position="234"/>
    </location>
</feature>
<dbReference type="Gene3D" id="3.40.50.300">
    <property type="entry name" value="P-loop containing nucleotide triphosphate hydrolases"/>
    <property type="match status" value="1"/>
</dbReference>
<dbReference type="SUPFAM" id="SSF52540">
    <property type="entry name" value="P-loop containing nucleoside triphosphate hydrolases"/>
    <property type="match status" value="1"/>
</dbReference>
<dbReference type="OrthoDB" id="61127at2"/>
<accession>A0A0V8J9P1</accession>
<evidence type="ECO:0000259" key="1">
    <source>
        <dbReference type="Pfam" id="PF00308"/>
    </source>
</evidence>
<name>A0A0V8J9P1_9BACL</name>
<evidence type="ECO:0000259" key="2">
    <source>
        <dbReference type="Pfam" id="PF07319"/>
    </source>
</evidence>
<dbReference type="AlphaFoldDB" id="A0A0V8J9P1"/>
<dbReference type="Pfam" id="PF07319">
    <property type="entry name" value="DnaI_N"/>
    <property type="match status" value="1"/>
</dbReference>
<dbReference type="InterPro" id="IPR009928">
    <property type="entry name" value="DnaI_N"/>
</dbReference>
<gene>
    <name evidence="3" type="ORF">AS030_14200</name>
</gene>
<dbReference type="Pfam" id="PF00308">
    <property type="entry name" value="Bac_DnaA"/>
    <property type="match status" value="1"/>
</dbReference>
<dbReference type="InterPro" id="IPR013317">
    <property type="entry name" value="DnaA_dom"/>
</dbReference>
<comment type="caution">
    <text evidence="3">The sequence shown here is derived from an EMBL/GenBank/DDBJ whole genome shotgun (WGS) entry which is preliminary data.</text>
</comment>
<organism evidence="3 4">
    <name type="scientific">Fictibacillus enclensis</name>
    <dbReference type="NCBI Taxonomy" id="1017270"/>
    <lineage>
        <taxon>Bacteria</taxon>
        <taxon>Bacillati</taxon>
        <taxon>Bacillota</taxon>
        <taxon>Bacilli</taxon>
        <taxon>Bacillales</taxon>
        <taxon>Fictibacillaceae</taxon>
        <taxon>Fictibacillus</taxon>
    </lineage>
</organism>
<protein>
    <submittedName>
        <fullName evidence="3">Primosomal protein DnaI</fullName>
    </submittedName>
</protein>
<dbReference type="PANTHER" id="PTHR30050">
    <property type="entry name" value="CHROMOSOMAL REPLICATION INITIATOR PROTEIN DNAA"/>
    <property type="match status" value="1"/>
</dbReference>
<dbReference type="GO" id="GO:0006260">
    <property type="term" value="P:DNA replication"/>
    <property type="evidence" value="ECO:0007669"/>
    <property type="project" value="TreeGrafter"/>
</dbReference>
<dbReference type="InterPro" id="IPR027417">
    <property type="entry name" value="P-loop_NTPase"/>
</dbReference>
<proteinExistence type="predicted"/>
<evidence type="ECO:0000313" key="3">
    <source>
        <dbReference type="EMBL" id="KSU83691.1"/>
    </source>
</evidence>
<dbReference type="Proteomes" id="UP000054099">
    <property type="component" value="Unassembled WGS sequence"/>
</dbReference>
<keyword evidence="4" id="KW-1185">Reference proteome</keyword>